<gene>
    <name evidence="3" type="ORF">A3J47_01320</name>
</gene>
<organism evidence="3 4">
    <name type="scientific">Candidatus Yanofskybacteria bacterium RIFCSPHIGHO2_02_FULL_43_22</name>
    <dbReference type="NCBI Taxonomy" id="1802681"/>
    <lineage>
        <taxon>Bacteria</taxon>
        <taxon>Candidatus Yanofskyibacteriota</taxon>
    </lineage>
</organism>
<accession>A0A1F8FJ55</accession>
<feature type="domain" description="SH3b" evidence="2">
    <location>
        <begin position="338"/>
        <end position="400"/>
    </location>
</feature>
<proteinExistence type="predicted"/>
<comment type="caution">
    <text evidence="3">The sequence shown here is derived from an EMBL/GenBank/DDBJ whole genome shotgun (WGS) entry which is preliminary data.</text>
</comment>
<dbReference type="Proteomes" id="UP000176581">
    <property type="component" value="Unassembled WGS sequence"/>
</dbReference>
<dbReference type="Pfam" id="PF08239">
    <property type="entry name" value="SH3_3"/>
    <property type="match status" value="1"/>
</dbReference>
<evidence type="ECO:0000313" key="4">
    <source>
        <dbReference type="Proteomes" id="UP000176581"/>
    </source>
</evidence>
<name>A0A1F8FJ55_9BACT</name>
<dbReference type="PROSITE" id="PS51781">
    <property type="entry name" value="SH3B"/>
    <property type="match status" value="1"/>
</dbReference>
<evidence type="ECO:0000313" key="3">
    <source>
        <dbReference type="EMBL" id="OGN13112.1"/>
    </source>
</evidence>
<dbReference type="Gene3D" id="2.30.30.40">
    <property type="entry name" value="SH3 Domains"/>
    <property type="match status" value="1"/>
</dbReference>
<feature type="region of interest" description="Disordered" evidence="1">
    <location>
        <begin position="122"/>
        <end position="146"/>
    </location>
</feature>
<feature type="compositionally biased region" description="Gly residues" evidence="1">
    <location>
        <begin position="126"/>
        <end position="135"/>
    </location>
</feature>
<sequence length="400" mass="42512">MKKLKTNFPLPLLVIILMVGLLLVEVNQANATTATFAEDTTVALDVGNMTIVNGSVVNSITTTNTNITFEIANGQTFRLQSSDRKLLLNDSSYTYECLSDKSEIIVTSTTTRTVIITPSSTACGTSTGGGGGGGTTTTTTVATPTPTVSPIVSPMVSVTPAVSPATTSTTKSTPVSRGFVSLSAVSLKDGDVVSATGSSDPDVYIVNPHGYKRLFLNPAIFGFYGHLGGFTKVKGTTSVIRDVFVTSGLFRNCETNDVKVYGVETTGEDTGMLHWVNTTGEQAVKDDADFFKKVFCINTKEFSWYPKGSDYTSVNQIPDYTRKATPSSTFGTTVSTANQYKVVSSVGFLNVRSSAGTTGSILGQLDAGDKVMSLSKSGLWHKITFEGKEGWVHGDYLEKI</sequence>
<protein>
    <recommendedName>
        <fullName evidence="2">SH3b domain-containing protein</fullName>
    </recommendedName>
</protein>
<evidence type="ECO:0000259" key="2">
    <source>
        <dbReference type="PROSITE" id="PS51781"/>
    </source>
</evidence>
<dbReference type="SMART" id="SM00287">
    <property type="entry name" value="SH3b"/>
    <property type="match status" value="1"/>
</dbReference>
<dbReference type="EMBL" id="MGJV01000045">
    <property type="protein sequence ID" value="OGN13112.1"/>
    <property type="molecule type" value="Genomic_DNA"/>
</dbReference>
<evidence type="ECO:0000256" key="1">
    <source>
        <dbReference type="SAM" id="MobiDB-lite"/>
    </source>
</evidence>
<reference evidence="3 4" key="1">
    <citation type="journal article" date="2016" name="Nat. Commun.">
        <title>Thousands of microbial genomes shed light on interconnected biogeochemical processes in an aquifer system.</title>
        <authorList>
            <person name="Anantharaman K."/>
            <person name="Brown C.T."/>
            <person name="Hug L.A."/>
            <person name="Sharon I."/>
            <person name="Castelle C.J."/>
            <person name="Probst A.J."/>
            <person name="Thomas B.C."/>
            <person name="Singh A."/>
            <person name="Wilkins M.J."/>
            <person name="Karaoz U."/>
            <person name="Brodie E.L."/>
            <person name="Williams K.H."/>
            <person name="Hubbard S.S."/>
            <person name="Banfield J.F."/>
        </authorList>
    </citation>
    <scope>NUCLEOTIDE SEQUENCE [LARGE SCALE GENOMIC DNA]</scope>
</reference>
<feature type="compositionally biased region" description="Low complexity" evidence="1">
    <location>
        <begin position="136"/>
        <end position="146"/>
    </location>
</feature>
<dbReference type="AlphaFoldDB" id="A0A1F8FJ55"/>
<dbReference type="InterPro" id="IPR003646">
    <property type="entry name" value="SH3-like_bac-type"/>
</dbReference>